<dbReference type="AlphaFoldDB" id="A0A1R0GYQ1"/>
<reference evidence="3 4" key="1">
    <citation type="journal article" date="2016" name="Mol. Biol. Evol.">
        <title>Genome-Wide Survey of Gut Fungi (Harpellales) Reveals the First Horizontally Transferred Ubiquitin Gene from a Mosquito Host.</title>
        <authorList>
            <person name="Wang Y."/>
            <person name="White M.M."/>
            <person name="Kvist S."/>
            <person name="Moncalvo J.M."/>
        </authorList>
    </citation>
    <scope>NUCLEOTIDE SEQUENCE [LARGE SCALE GENOMIC DNA]</scope>
    <source>
        <strain evidence="3 4">ALG-7-W6</strain>
    </source>
</reference>
<gene>
    <name evidence="3" type="ORF">AYI68_g3882</name>
</gene>
<organism evidence="3 4">
    <name type="scientific">Smittium mucronatum</name>
    <dbReference type="NCBI Taxonomy" id="133383"/>
    <lineage>
        <taxon>Eukaryota</taxon>
        <taxon>Fungi</taxon>
        <taxon>Fungi incertae sedis</taxon>
        <taxon>Zoopagomycota</taxon>
        <taxon>Kickxellomycotina</taxon>
        <taxon>Harpellomycetes</taxon>
        <taxon>Harpellales</taxon>
        <taxon>Legeriomycetaceae</taxon>
        <taxon>Smittium</taxon>
    </lineage>
</organism>
<dbReference type="EMBL" id="LSSL01002003">
    <property type="protein sequence ID" value="OLY82007.1"/>
    <property type="molecule type" value="Genomic_DNA"/>
</dbReference>
<evidence type="ECO:0000313" key="3">
    <source>
        <dbReference type="EMBL" id="OLY82007.1"/>
    </source>
</evidence>
<comment type="caution">
    <text evidence="3">The sequence shown here is derived from an EMBL/GenBank/DDBJ whole genome shotgun (WGS) entry which is preliminary data.</text>
</comment>
<dbReference type="Proteomes" id="UP000187455">
    <property type="component" value="Unassembled WGS sequence"/>
</dbReference>
<comment type="similarity">
    <text evidence="1">Belongs to the short-chain dehydrogenases/reductases (SDR) family.</text>
</comment>
<protein>
    <submittedName>
        <fullName evidence="3">Putative oxidoreductase</fullName>
    </submittedName>
</protein>
<proteinExistence type="inferred from homology"/>
<dbReference type="OrthoDB" id="6251714at2759"/>
<dbReference type="GO" id="GO:0016491">
    <property type="term" value="F:oxidoreductase activity"/>
    <property type="evidence" value="ECO:0007669"/>
    <property type="project" value="UniProtKB-KW"/>
</dbReference>
<dbReference type="PANTHER" id="PTHR42901">
    <property type="entry name" value="ALCOHOL DEHYDROGENASE"/>
    <property type="match status" value="1"/>
</dbReference>
<dbReference type="PANTHER" id="PTHR42901:SF1">
    <property type="entry name" value="ALCOHOL DEHYDROGENASE"/>
    <property type="match status" value="1"/>
</dbReference>
<sequence>MVETEFSVVRFRGDVEKAKNVYRGIDPLTPQDIAELVLFATSRPTHVEISAMTVFPNGQASATLRKA</sequence>
<dbReference type="Gene3D" id="3.40.50.720">
    <property type="entry name" value="NAD(P)-binding Rossmann-like Domain"/>
    <property type="match status" value="1"/>
</dbReference>
<evidence type="ECO:0000256" key="2">
    <source>
        <dbReference type="ARBA" id="ARBA00023002"/>
    </source>
</evidence>
<dbReference type="STRING" id="133383.A0A1R0GYQ1"/>
<keyword evidence="2" id="KW-0560">Oxidoreductase</keyword>
<name>A0A1R0GYQ1_9FUNG</name>
<keyword evidence="4" id="KW-1185">Reference proteome</keyword>
<evidence type="ECO:0000256" key="1">
    <source>
        <dbReference type="ARBA" id="ARBA00006484"/>
    </source>
</evidence>
<evidence type="ECO:0000313" key="4">
    <source>
        <dbReference type="Proteomes" id="UP000187455"/>
    </source>
</evidence>
<accession>A0A1R0GYQ1</accession>